<dbReference type="AlphaFoldDB" id="A0ABD1XMX1"/>
<sequence>MSRQIKGLGVYNDVTCLGPYLAHLYIHFHEMDVKKKEASKKCKALIQTVSDSDTETEPEDKKEPEEEVSRVFCEAEAVARNMKEMFTPPLVVETDLQLWKEMVRNLPTLLTEEQRKTKVIVEQRDYFKGEPVFREDSRDRDVVCLAAADYP</sequence>
<evidence type="ECO:0000313" key="2">
    <source>
        <dbReference type="EMBL" id="KAL2610295.1"/>
    </source>
</evidence>
<dbReference type="Proteomes" id="UP001605036">
    <property type="component" value="Unassembled WGS sequence"/>
</dbReference>
<keyword evidence="3" id="KW-1185">Reference proteome</keyword>
<evidence type="ECO:0000313" key="3">
    <source>
        <dbReference type="Proteomes" id="UP001605036"/>
    </source>
</evidence>
<accession>A0ABD1XMX1</accession>
<evidence type="ECO:0000256" key="1">
    <source>
        <dbReference type="SAM" id="MobiDB-lite"/>
    </source>
</evidence>
<reference evidence="2 3" key="1">
    <citation type="submission" date="2024-09" db="EMBL/GenBank/DDBJ databases">
        <title>Chromosome-scale assembly of Riccia fluitans.</title>
        <authorList>
            <person name="Paukszto L."/>
            <person name="Sawicki J."/>
            <person name="Karawczyk K."/>
            <person name="Piernik-Szablinska J."/>
            <person name="Szczecinska M."/>
            <person name="Mazdziarz M."/>
        </authorList>
    </citation>
    <scope>NUCLEOTIDE SEQUENCE [LARGE SCALE GENOMIC DNA]</scope>
    <source>
        <strain evidence="2">Rf_01</strain>
        <tissue evidence="2">Aerial parts of the thallus</tissue>
    </source>
</reference>
<name>A0ABD1XMX1_9MARC</name>
<protein>
    <submittedName>
        <fullName evidence="2">Uncharacterized protein</fullName>
    </submittedName>
</protein>
<organism evidence="2 3">
    <name type="scientific">Riccia fluitans</name>
    <dbReference type="NCBI Taxonomy" id="41844"/>
    <lineage>
        <taxon>Eukaryota</taxon>
        <taxon>Viridiplantae</taxon>
        <taxon>Streptophyta</taxon>
        <taxon>Embryophyta</taxon>
        <taxon>Marchantiophyta</taxon>
        <taxon>Marchantiopsida</taxon>
        <taxon>Marchantiidae</taxon>
        <taxon>Marchantiales</taxon>
        <taxon>Ricciaceae</taxon>
        <taxon>Riccia</taxon>
    </lineage>
</organism>
<feature type="region of interest" description="Disordered" evidence="1">
    <location>
        <begin position="46"/>
        <end position="67"/>
    </location>
</feature>
<gene>
    <name evidence="2" type="ORF">R1flu_028868</name>
</gene>
<comment type="caution">
    <text evidence="2">The sequence shown here is derived from an EMBL/GenBank/DDBJ whole genome shotgun (WGS) entry which is preliminary data.</text>
</comment>
<proteinExistence type="predicted"/>
<dbReference type="EMBL" id="JBHFFA010000008">
    <property type="protein sequence ID" value="KAL2610295.1"/>
    <property type="molecule type" value="Genomic_DNA"/>
</dbReference>